<feature type="binding site" evidence="13">
    <location>
        <position position="175"/>
    </location>
    <ligand>
        <name>ATP</name>
        <dbReference type="ChEBI" id="CHEBI:30616"/>
    </ligand>
</feature>
<dbReference type="InterPro" id="IPR007010">
    <property type="entry name" value="PolA_pol_RNA-bd_dom"/>
</dbReference>
<name>A0A087SVE5_STEMI</name>
<dbReference type="Pfam" id="PF04928">
    <property type="entry name" value="PAP_central"/>
    <property type="match status" value="1"/>
</dbReference>
<dbReference type="Pfam" id="PF20750">
    <property type="entry name" value="PAP_NTPase"/>
    <property type="match status" value="1"/>
</dbReference>
<feature type="compositionally biased region" description="Basic and acidic residues" evidence="15">
    <location>
        <begin position="621"/>
        <end position="642"/>
    </location>
</feature>
<feature type="non-terminal residue" evidence="19">
    <location>
        <position position="693"/>
    </location>
</feature>
<dbReference type="Gene3D" id="3.30.460.10">
    <property type="entry name" value="Beta Polymerase, domain 2"/>
    <property type="match status" value="1"/>
</dbReference>
<comment type="subcellular location">
    <subcellularLocation>
        <location evidence="2">Nucleus</location>
    </subcellularLocation>
</comment>
<evidence type="ECO:0000256" key="3">
    <source>
        <dbReference type="ARBA" id="ARBA00010912"/>
    </source>
</evidence>
<feature type="binding site" evidence="13">
    <location>
        <position position="236"/>
    </location>
    <ligand>
        <name>ATP</name>
        <dbReference type="ChEBI" id="CHEBI:30616"/>
    </ligand>
</feature>
<feature type="domain" description="Poly(A) polymerase RNA-binding" evidence="16">
    <location>
        <begin position="374"/>
        <end position="430"/>
    </location>
</feature>
<comment type="similarity">
    <text evidence="3">Belongs to the poly(A) polymerase family.</text>
</comment>
<feature type="binding site" evidence="13">
    <location>
        <begin position="254"/>
        <end position="255"/>
    </location>
    <ligand>
        <name>ATP</name>
        <dbReference type="ChEBI" id="CHEBI:30616"/>
    </ligand>
</feature>
<feature type="binding site" evidence="13">
    <location>
        <begin position="108"/>
        <end position="110"/>
    </location>
    <ligand>
        <name>ATP</name>
        <dbReference type="ChEBI" id="CHEBI:30616"/>
    </ligand>
</feature>
<dbReference type="STRING" id="407821.A0A087SVE5"/>
<comment type="cofactor">
    <cofactor evidence="14">
        <name>Mg(2+)</name>
        <dbReference type="ChEBI" id="CHEBI:18420"/>
    </cofactor>
    <text evidence="14">Binds 2 magnesium ions. Also active with manganese.</text>
</comment>
<organism evidence="19 20">
    <name type="scientific">Stegodyphus mimosarum</name>
    <name type="common">African social velvet spider</name>
    <dbReference type="NCBI Taxonomy" id="407821"/>
    <lineage>
        <taxon>Eukaryota</taxon>
        <taxon>Metazoa</taxon>
        <taxon>Ecdysozoa</taxon>
        <taxon>Arthropoda</taxon>
        <taxon>Chelicerata</taxon>
        <taxon>Arachnida</taxon>
        <taxon>Araneae</taxon>
        <taxon>Araneomorphae</taxon>
        <taxon>Entelegynae</taxon>
        <taxon>Eresoidea</taxon>
        <taxon>Eresidae</taxon>
        <taxon>Stegodyphus</taxon>
    </lineage>
</organism>
<dbReference type="GO" id="GO:1990817">
    <property type="term" value="F:poly(A) RNA polymerase activity"/>
    <property type="evidence" value="ECO:0007669"/>
    <property type="project" value="UniProtKB-EC"/>
</dbReference>
<dbReference type="PIRSF" id="PIRSF018425">
    <property type="entry name" value="PolyA_polymerase"/>
    <property type="match status" value="1"/>
</dbReference>
<evidence type="ECO:0000256" key="7">
    <source>
        <dbReference type="ARBA" id="ARBA00022723"/>
    </source>
</evidence>
<keyword evidence="7 14" id="KW-0479">Metal-binding</keyword>
<reference evidence="19 20" key="1">
    <citation type="submission" date="2013-11" db="EMBL/GenBank/DDBJ databases">
        <title>Genome sequencing of Stegodyphus mimosarum.</title>
        <authorList>
            <person name="Bechsgaard J."/>
        </authorList>
    </citation>
    <scope>NUCLEOTIDE SEQUENCE [LARGE SCALE GENOMIC DNA]</scope>
</reference>
<evidence type="ECO:0000256" key="13">
    <source>
        <dbReference type="PIRSR" id="PIRSR018425-1"/>
    </source>
</evidence>
<feature type="binding site" evidence="14">
    <location>
        <position position="123"/>
    </location>
    <ligand>
        <name>Mg(2+)</name>
        <dbReference type="ChEBI" id="CHEBI:18420"/>
        <label>2</label>
        <note>catalytic</note>
    </ligand>
</feature>
<feature type="domain" description="Poly(A) polymerase nucleotidyltransferase" evidence="18">
    <location>
        <begin position="29"/>
        <end position="222"/>
    </location>
</feature>
<evidence type="ECO:0000259" key="16">
    <source>
        <dbReference type="Pfam" id="PF04926"/>
    </source>
</evidence>
<dbReference type="GO" id="GO:0003723">
    <property type="term" value="F:RNA binding"/>
    <property type="evidence" value="ECO:0007669"/>
    <property type="project" value="InterPro"/>
</dbReference>
<dbReference type="EC" id="2.7.7.19" evidence="4"/>
<feature type="binding site" evidence="14">
    <location>
        <position position="123"/>
    </location>
    <ligand>
        <name>Mg(2+)</name>
        <dbReference type="ChEBI" id="CHEBI:18420"/>
        <label>1</label>
        <note>catalytic</note>
    </ligand>
</feature>
<keyword evidence="9 13" id="KW-0067">ATP-binding</keyword>
<dbReference type="GO" id="GO:0005524">
    <property type="term" value="F:ATP binding"/>
    <property type="evidence" value="ECO:0007669"/>
    <property type="project" value="UniProtKB-KW"/>
</dbReference>
<keyword evidence="20" id="KW-1185">Reference proteome</keyword>
<dbReference type="InterPro" id="IPR048840">
    <property type="entry name" value="PolA_pol_NTPase"/>
</dbReference>
<dbReference type="InterPro" id="IPR007012">
    <property type="entry name" value="PolA_pol_cen_dom"/>
</dbReference>
<dbReference type="GO" id="GO:0005634">
    <property type="term" value="C:nucleus"/>
    <property type="evidence" value="ECO:0007669"/>
    <property type="project" value="UniProtKB-SubCell"/>
</dbReference>
<feature type="binding site" evidence="14">
    <location>
        <position position="175"/>
    </location>
    <ligand>
        <name>Mg(2+)</name>
        <dbReference type="ChEBI" id="CHEBI:18420"/>
        <label>2</label>
        <note>catalytic</note>
    </ligand>
</feature>
<feature type="binding site" evidence="13">
    <location>
        <position position="117"/>
    </location>
    <ligand>
        <name>ATP</name>
        <dbReference type="ChEBI" id="CHEBI:30616"/>
    </ligand>
</feature>
<evidence type="ECO:0000256" key="10">
    <source>
        <dbReference type="ARBA" id="ARBA00022842"/>
    </source>
</evidence>
<dbReference type="InterPro" id="IPR043519">
    <property type="entry name" value="NT_sf"/>
</dbReference>
<dbReference type="InterPro" id="IPR014492">
    <property type="entry name" value="PolyA_polymerase"/>
</dbReference>
<evidence type="ECO:0000313" key="20">
    <source>
        <dbReference type="Proteomes" id="UP000054359"/>
    </source>
</evidence>
<sequence length="693" mass="78349">MTSAFFQNMKMGGNAVNNTSNQATTKMLGVTSPISTAMPRPEDIQKTKELEEVLRQYGLFESDEELAHRMEVLSKINELVKQWIREISIKKNMPPNVAETVGGKIYTFGSYRLGVHTKGADIDTLCVAPRHVDRSDFFTSFVDLLKEQCEVKDLRTVEEAYVPVIKMTFDGIELDMLFARLALKDIPENQDLRDVSLLKNLDPKCVRSLNGCRVTDEILHLVPNRESFRLALRSIKLWAKKHVWFSNVLGYLGGVSWAMLVARTCQLYPNASAATLVHKFFLVFSQWPWPKPVLLKQPEENKLGFDVWDPRINVGDRFHLMPIITPAYPHQNSTFNVSFSTRTIMQDSFKHGLSVADEIMTGKCGWVKLFEPTNFFSKYKHFIVLTATAPTKKEHLEWYGLVESKIRILISHLERHPNINLAHVNPEAFTPLEVEPDTYQSMWFMGLQFSKTGNVNVDLTYDIQTFTDSITRQASNINVYKKGMKIETKHVRRKELSKYLPASILGKNKKKDRTSNSNVSNSTTVSAGENKSVKIVGNDSSAEMKSPERLELNDSISSVNTEKSMKKRPIEDDSSSKAKRRSYELDCSPVSLQRDIPLPFLERGNDSATDDSQTCIILPRDESSSPILKRERDPEEGPENKSIKKITPPFLDSCGDNAVDTDETQLSAETSSGLIPCVGENSNVTKEELSMTS</sequence>
<evidence type="ECO:0000256" key="8">
    <source>
        <dbReference type="ARBA" id="ARBA00022741"/>
    </source>
</evidence>
<feature type="region of interest" description="Disordered" evidence="15">
    <location>
        <begin position="621"/>
        <end position="649"/>
    </location>
</feature>
<dbReference type="OrthoDB" id="412748at2759"/>
<gene>
    <name evidence="19" type="ORF">X975_26900</name>
</gene>
<dbReference type="Gene3D" id="1.10.1410.10">
    <property type="match status" value="1"/>
</dbReference>
<feature type="binding site" evidence="13">
    <location>
        <begin position="121"/>
        <end position="123"/>
    </location>
    <ligand>
        <name>ATP</name>
        <dbReference type="ChEBI" id="CHEBI:30616"/>
    </ligand>
</feature>
<evidence type="ECO:0000259" key="18">
    <source>
        <dbReference type="Pfam" id="PF20750"/>
    </source>
</evidence>
<evidence type="ECO:0000256" key="14">
    <source>
        <dbReference type="PIRSR" id="PIRSR018425-2"/>
    </source>
</evidence>
<feature type="domain" description="Poly(A) polymerase RNA-binding" evidence="16">
    <location>
        <begin position="436"/>
        <end position="502"/>
    </location>
</feature>
<comment type="catalytic activity">
    <reaction evidence="12">
        <text>RNA(n) + ATP = RNA(n)-3'-adenine ribonucleotide + diphosphate</text>
        <dbReference type="Rhea" id="RHEA:11332"/>
        <dbReference type="Rhea" id="RHEA-COMP:14527"/>
        <dbReference type="Rhea" id="RHEA-COMP:17347"/>
        <dbReference type="ChEBI" id="CHEBI:30616"/>
        <dbReference type="ChEBI" id="CHEBI:33019"/>
        <dbReference type="ChEBI" id="CHEBI:140395"/>
        <dbReference type="ChEBI" id="CHEBI:173115"/>
        <dbReference type="EC" id="2.7.7.19"/>
    </reaction>
</comment>
<evidence type="ECO:0000256" key="4">
    <source>
        <dbReference type="ARBA" id="ARBA00012388"/>
    </source>
</evidence>
<feature type="compositionally biased region" description="Basic and acidic residues" evidence="15">
    <location>
        <begin position="568"/>
        <end position="584"/>
    </location>
</feature>
<dbReference type="PANTHER" id="PTHR10682:SF10">
    <property type="entry name" value="POLYNUCLEOTIDE ADENYLYLTRANSFERASE"/>
    <property type="match status" value="1"/>
</dbReference>
<proteinExistence type="inferred from homology"/>
<evidence type="ECO:0000313" key="19">
    <source>
        <dbReference type="EMBL" id="KFM56834.1"/>
    </source>
</evidence>
<feature type="compositionally biased region" description="Low complexity" evidence="15">
    <location>
        <begin position="515"/>
        <end position="526"/>
    </location>
</feature>
<keyword evidence="8 13" id="KW-0547">Nucleotide-binding</keyword>
<dbReference type="OMA" id="PAYPAMC"/>
<evidence type="ECO:0000256" key="12">
    <source>
        <dbReference type="ARBA" id="ARBA00048830"/>
    </source>
</evidence>
<dbReference type="Pfam" id="PF04926">
    <property type="entry name" value="PAP_RNA-bind"/>
    <property type="match status" value="2"/>
</dbReference>
<dbReference type="SUPFAM" id="SSF55003">
    <property type="entry name" value="PAP/Archaeal CCA-adding enzyme, C-terminal domain"/>
    <property type="match status" value="1"/>
</dbReference>
<evidence type="ECO:0000256" key="11">
    <source>
        <dbReference type="ARBA" id="ARBA00023242"/>
    </source>
</evidence>
<keyword evidence="5" id="KW-0507">mRNA processing</keyword>
<dbReference type="SUPFAM" id="SSF81631">
    <property type="entry name" value="PAP/OAS1 substrate-binding domain"/>
    <property type="match status" value="1"/>
</dbReference>
<feature type="domain" description="Poly(A) polymerase central" evidence="17">
    <location>
        <begin position="227"/>
        <end position="371"/>
    </location>
</feature>
<evidence type="ECO:0000256" key="5">
    <source>
        <dbReference type="ARBA" id="ARBA00022664"/>
    </source>
</evidence>
<keyword evidence="6" id="KW-0808">Transferase</keyword>
<dbReference type="AlphaFoldDB" id="A0A087SVE5"/>
<comment type="cofactor">
    <cofactor evidence="1">
        <name>Mn(2+)</name>
        <dbReference type="ChEBI" id="CHEBI:29035"/>
    </cofactor>
</comment>
<feature type="binding site" evidence="14">
    <location>
        <position position="121"/>
    </location>
    <ligand>
        <name>Mg(2+)</name>
        <dbReference type="ChEBI" id="CHEBI:18420"/>
        <label>2</label>
        <note>catalytic</note>
    </ligand>
</feature>
<dbReference type="FunFam" id="1.10.1410.10:FF:000001">
    <property type="entry name" value="Putative poly(A) polymerase gamma"/>
    <property type="match status" value="1"/>
</dbReference>
<dbReference type="FunFam" id="3.30.460.10:FF:000002">
    <property type="entry name" value="Poly(A) polymerase alpha, putative"/>
    <property type="match status" value="1"/>
</dbReference>
<dbReference type="SUPFAM" id="SSF81301">
    <property type="entry name" value="Nucleotidyltransferase"/>
    <property type="match status" value="1"/>
</dbReference>
<dbReference type="Proteomes" id="UP000054359">
    <property type="component" value="Unassembled WGS sequence"/>
</dbReference>
<feature type="region of interest" description="Disordered" evidence="15">
    <location>
        <begin position="507"/>
        <end position="584"/>
    </location>
</feature>
<evidence type="ECO:0000256" key="1">
    <source>
        <dbReference type="ARBA" id="ARBA00001936"/>
    </source>
</evidence>
<evidence type="ECO:0000256" key="6">
    <source>
        <dbReference type="ARBA" id="ARBA00022679"/>
    </source>
</evidence>
<dbReference type="CDD" id="cd05402">
    <property type="entry name" value="NT_PAP_TUTase"/>
    <property type="match status" value="1"/>
</dbReference>
<dbReference type="EMBL" id="KK112142">
    <property type="protein sequence ID" value="KFM56834.1"/>
    <property type="molecule type" value="Genomic_DNA"/>
</dbReference>
<dbReference type="FunFam" id="3.30.70.590:FF:000004">
    <property type="entry name" value="Poly(A) polymerase gamma"/>
    <property type="match status" value="1"/>
</dbReference>
<dbReference type="GO" id="GO:0031123">
    <property type="term" value="P:RNA 3'-end processing"/>
    <property type="evidence" value="ECO:0007669"/>
    <property type="project" value="InterPro"/>
</dbReference>
<keyword evidence="11" id="KW-0539">Nucleus</keyword>
<accession>A0A087SVE5</accession>
<evidence type="ECO:0000256" key="15">
    <source>
        <dbReference type="SAM" id="MobiDB-lite"/>
    </source>
</evidence>
<dbReference type="PANTHER" id="PTHR10682">
    <property type="entry name" value="POLY A POLYMERASE"/>
    <property type="match status" value="1"/>
</dbReference>
<evidence type="ECO:0000259" key="17">
    <source>
        <dbReference type="Pfam" id="PF04928"/>
    </source>
</evidence>
<protein>
    <recommendedName>
        <fullName evidence="4">polynucleotide adenylyltransferase</fullName>
        <ecNumber evidence="4">2.7.7.19</ecNumber>
    </recommendedName>
</protein>
<dbReference type="GO" id="GO:0006397">
    <property type="term" value="P:mRNA processing"/>
    <property type="evidence" value="ECO:0007669"/>
    <property type="project" value="UniProtKB-KW"/>
</dbReference>
<evidence type="ECO:0000256" key="9">
    <source>
        <dbReference type="ARBA" id="ARBA00022840"/>
    </source>
</evidence>
<feature type="binding site" evidence="14">
    <location>
        <position position="121"/>
    </location>
    <ligand>
        <name>Mg(2+)</name>
        <dbReference type="ChEBI" id="CHEBI:18420"/>
        <label>1</label>
        <note>catalytic</note>
    </ligand>
</feature>
<evidence type="ECO:0000256" key="2">
    <source>
        <dbReference type="ARBA" id="ARBA00004123"/>
    </source>
</evidence>
<dbReference type="GO" id="GO:0046872">
    <property type="term" value="F:metal ion binding"/>
    <property type="evidence" value="ECO:0007669"/>
    <property type="project" value="UniProtKB-KW"/>
</dbReference>
<dbReference type="InterPro" id="IPR011068">
    <property type="entry name" value="NuclTrfase_I-like_C"/>
</dbReference>
<keyword evidence="10 14" id="KW-0460">Magnesium</keyword>
<dbReference type="Gene3D" id="3.30.70.590">
    <property type="entry name" value="Poly(A) polymerase predicted RNA binding domain"/>
    <property type="match status" value="1"/>
</dbReference>